<sequence>MNRVTWRLFPESEGVAPYILLTNLCIPIYFLLREPSSMQWLGFVLLGLFVILFRQFYYTSKWALHIIVAQVAITLILGAIFHPMYTFVGFLIANSLSKQKLPIMISISILFAIGMGAIVVPYVGHAGPELWIGLLPPLFGVSVMPFIIRASMQYKQMAERLEAAAVQVERMAQQEERQRIARELHDTLGHTLSLIALKGEVVEKLVKRQPEKAAREASEIRETARAALKQMRELVTEMKVAYFVDESHHAISLCSAAGIPMEFNYRSVSDPSPTAYVERDVIANISLPLTPLQETILAMCFRELITNVVRHSQAASCKVHLDIQEGEVRVSVSDDGIGMDPEQVSTSSNGMAGLRQRLVLVDGRISVSSSSGKGTEITIHIPRTIRDERVGTI</sequence>
<dbReference type="AlphaFoldDB" id="A0A1X7HTA2"/>
<keyword evidence="9" id="KW-0479">Metal-binding</keyword>
<comment type="cofactor">
    <cofactor evidence="2">
        <name>[4Fe-4S] cluster</name>
        <dbReference type="ChEBI" id="CHEBI:49883"/>
    </cofactor>
</comment>
<protein>
    <recommendedName>
        <fullName evidence="5">Oxygen sensor histidine kinase NreB</fullName>
        <ecNumber evidence="4">2.7.13.3</ecNumber>
    </recommendedName>
    <alternativeName>
        <fullName evidence="17">Nitrogen regulation protein B</fullName>
    </alternativeName>
</protein>
<evidence type="ECO:0000256" key="12">
    <source>
        <dbReference type="ARBA" id="ARBA00022840"/>
    </source>
</evidence>
<dbReference type="InterPro" id="IPR056374">
    <property type="entry name" value="DesK/YvfT_N"/>
</dbReference>
<keyword evidence="13" id="KW-0408">Iron</keyword>
<dbReference type="GO" id="GO:0046983">
    <property type="term" value="F:protein dimerization activity"/>
    <property type="evidence" value="ECO:0007669"/>
    <property type="project" value="InterPro"/>
</dbReference>
<dbReference type="SMART" id="SM00387">
    <property type="entry name" value="HATPase_c"/>
    <property type="match status" value="1"/>
</dbReference>
<dbReference type="InterPro" id="IPR050482">
    <property type="entry name" value="Sensor_HK_TwoCompSys"/>
</dbReference>
<evidence type="ECO:0000256" key="16">
    <source>
        <dbReference type="ARBA" id="ARBA00024827"/>
    </source>
</evidence>
<keyword evidence="14" id="KW-0902">Two-component regulatory system</keyword>
<feature type="transmembrane region" description="Helical" evidence="18">
    <location>
        <begin position="63"/>
        <end position="91"/>
    </location>
</feature>
<evidence type="ECO:0000256" key="2">
    <source>
        <dbReference type="ARBA" id="ARBA00001966"/>
    </source>
</evidence>
<dbReference type="Pfam" id="PF23540">
    <property type="entry name" value="DesK_N"/>
    <property type="match status" value="1"/>
</dbReference>
<dbReference type="InterPro" id="IPR004358">
    <property type="entry name" value="Sig_transdc_His_kin-like_C"/>
</dbReference>
<proteinExistence type="predicted"/>
<dbReference type="PANTHER" id="PTHR24421">
    <property type="entry name" value="NITRATE/NITRITE SENSOR PROTEIN NARX-RELATED"/>
    <property type="match status" value="1"/>
</dbReference>
<evidence type="ECO:0000256" key="6">
    <source>
        <dbReference type="ARBA" id="ARBA00022485"/>
    </source>
</evidence>
<name>A0A1X7HTA2_9BACL</name>
<keyword evidence="7" id="KW-0963">Cytoplasm</keyword>
<dbReference type="InterPro" id="IPR003594">
    <property type="entry name" value="HATPase_dom"/>
</dbReference>
<evidence type="ECO:0000256" key="3">
    <source>
        <dbReference type="ARBA" id="ARBA00004496"/>
    </source>
</evidence>
<comment type="subcellular location">
    <subcellularLocation>
        <location evidence="3">Cytoplasm</location>
    </subcellularLocation>
</comment>
<evidence type="ECO:0000256" key="17">
    <source>
        <dbReference type="ARBA" id="ARBA00030800"/>
    </source>
</evidence>
<feature type="transmembrane region" description="Helical" evidence="18">
    <location>
        <begin position="103"/>
        <end position="124"/>
    </location>
</feature>
<keyword evidence="6" id="KW-0004">4Fe-4S</keyword>
<keyword evidence="18" id="KW-0472">Membrane</keyword>
<evidence type="ECO:0000256" key="10">
    <source>
        <dbReference type="ARBA" id="ARBA00022741"/>
    </source>
</evidence>
<dbReference type="PANTHER" id="PTHR24421:SF63">
    <property type="entry name" value="SENSOR HISTIDINE KINASE DESK"/>
    <property type="match status" value="1"/>
</dbReference>
<dbReference type="GO" id="GO:0051539">
    <property type="term" value="F:4 iron, 4 sulfur cluster binding"/>
    <property type="evidence" value="ECO:0007669"/>
    <property type="project" value="UniProtKB-KW"/>
</dbReference>
<reference evidence="20 21" key="1">
    <citation type="submission" date="2017-04" db="EMBL/GenBank/DDBJ databases">
        <authorList>
            <person name="Afonso C.L."/>
            <person name="Miller P.J."/>
            <person name="Scott M.A."/>
            <person name="Spackman E."/>
            <person name="Goraichik I."/>
            <person name="Dimitrov K.M."/>
            <person name="Suarez D.L."/>
            <person name="Swayne D.E."/>
        </authorList>
    </citation>
    <scope>NUCLEOTIDE SEQUENCE [LARGE SCALE GENOMIC DNA]</scope>
    <source>
        <strain evidence="20 21">N3/975</strain>
    </source>
</reference>
<dbReference type="Gene3D" id="3.30.565.10">
    <property type="entry name" value="Histidine kinase-like ATPase, C-terminal domain"/>
    <property type="match status" value="1"/>
</dbReference>
<dbReference type="Gene3D" id="1.20.5.1930">
    <property type="match status" value="1"/>
</dbReference>
<dbReference type="GO" id="GO:0046872">
    <property type="term" value="F:metal ion binding"/>
    <property type="evidence" value="ECO:0007669"/>
    <property type="project" value="UniProtKB-KW"/>
</dbReference>
<keyword evidence="11 20" id="KW-0418">Kinase</keyword>
<evidence type="ECO:0000256" key="4">
    <source>
        <dbReference type="ARBA" id="ARBA00012438"/>
    </source>
</evidence>
<feature type="transmembrane region" description="Helical" evidence="18">
    <location>
        <begin position="39"/>
        <end position="57"/>
    </location>
</feature>
<dbReference type="PROSITE" id="PS50109">
    <property type="entry name" value="HIS_KIN"/>
    <property type="match status" value="1"/>
</dbReference>
<evidence type="ECO:0000256" key="11">
    <source>
        <dbReference type="ARBA" id="ARBA00022777"/>
    </source>
</evidence>
<dbReference type="STRING" id="1313296.SAMN05661091_5674"/>
<dbReference type="RefSeq" id="WP_208916254.1">
    <property type="nucleotide sequence ID" value="NZ_LT840184.1"/>
</dbReference>
<keyword evidence="12" id="KW-0067">ATP-binding</keyword>
<evidence type="ECO:0000256" key="14">
    <source>
        <dbReference type="ARBA" id="ARBA00023012"/>
    </source>
</evidence>
<feature type="transmembrane region" description="Helical" evidence="18">
    <location>
        <begin position="130"/>
        <end position="148"/>
    </location>
</feature>
<evidence type="ECO:0000259" key="19">
    <source>
        <dbReference type="PROSITE" id="PS50109"/>
    </source>
</evidence>
<accession>A0A1X7HTA2</accession>
<keyword evidence="15" id="KW-0411">Iron-sulfur</keyword>
<comment type="function">
    <text evidence="16">Member of the two-component regulatory system NreB/NreC involved in the control of dissimilatory nitrate/nitrite reduction in response to oxygen. NreB functions as a direct oxygen sensor histidine kinase which is autophosphorylated, in the absence of oxygen, probably at the conserved histidine residue, and transfers its phosphate group probably to a conserved aspartate residue of NreC. NreB/NreC activates the expression of the nitrate (narGHJI) and nitrite (nir) reductase operons, as well as the putative nitrate transporter gene narT.</text>
</comment>
<evidence type="ECO:0000256" key="18">
    <source>
        <dbReference type="SAM" id="Phobius"/>
    </source>
</evidence>
<dbReference type="PRINTS" id="PR00344">
    <property type="entry name" value="BCTRLSENSOR"/>
</dbReference>
<organism evidence="20 21">
    <name type="scientific">Paenibacillus uliginis N3/975</name>
    <dbReference type="NCBI Taxonomy" id="1313296"/>
    <lineage>
        <taxon>Bacteria</taxon>
        <taxon>Bacillati</taxon>
        <taxon>Bacillota</taxon>
        <taxon>Bacilli</taxon>
        <taxon>Bacillales</taxon>
        <taxon>Paenibacillaceae</taxon>
        <taxon>Paenibacillus</taxon>
    </lineage>
</organism>
<feature type="domain" description="Histidine kinase" evidence="19">
    <location>
        <begin position="297"/>
        <end position="385"/>
    </location>
</feature>
<comment type="catalytic activity">
    <reaction evidence="1">
        <text>ATP + protein L-histidine = ADP + protein N-phospho-L-histidine.</text>
        <dbReference type="EC" id="2.7.13.3"/>
    </reaction>
</comment>
<evidence type="ECO:0000256" key="9">
    <source>
        <dbReference type="ARBA" id="ARBA00022723"/>
    </source>
</evidence>
<evidence type="ECO:0000313" key="20">
    <source>
        <dbReference type="EMBL" id="SMF92082.1"/>
    </source>
</evidence>
<gene>
    <name evidence="20" type="ORF">SAMN05661091_5674</name>
</gene>
<dbReference type="Pfam" id="PF02518">
    <property type="entry name" value="HATPase_c"/>
    <property type="match status" value="1"/>
</dbReference>
<dbReference type="EC" id="2.7.13.3" evidence="4"/>
<dbReference type="GO" id="GO:0005737">
    <property type="term" value="C:cytoplasm"/>
    <property type="evidence" value="ECO:0007669"/>
    <property type="project" value="UniProtKB-SubCell"/>
</dbReference>
<evidence type="ECO:0000256" key="5">
    <source>
        <dbReference type="ARBA" id="ARBA00017322"/>
    </source>
</evidence>
<evidence type="ECO:0000256" key="13">
    <source>
        <dbReference type="ARBA" id="ARBA00023004"/>
    </source>
</evidence>
<evidence type="ECO:0000256" key="1">
    <source>
        <dbReference type="ARBA" id="ARBA00000085"/>
    </source>
</evidence>
<feature type="transmembrane region" description="Helical" evidence="18">
    <location>
        <begin position="15"/>
        <end position="32"/>
    </location>
</feature>
<dbReference type="SUPFAM" id="SSF55874">
    <property type="entry name" value="ATPase domain of HSP90 chaperone/DNA topoisomerase II/histidine kinase"/>
    <property type="match status" value="1"/>
</dbReference>
<dbReference type="InterPro" id="IPR011712">
    <property type="entry name" value="Sig_transdc_His_kin_sub3_dim/P"/>
</dbReference>
<dbReference type="Proteomes" id="UP000192940">
    <property type="component" value="Chromosome I"/>
</dbReference>
<evidence type="ECO:0000256" key="8">
    <source>
        <dbReference type="ARBA" id="ARBA00022679"/>
    </source>
</evidence>
<dbReference type="GO" id="GO:0000155">
    <property type="term" value="F:phosphorelay sensor kinase activity"/>
    <property type="evidence" value="ECO:0007669"/>
    <property type="project" value="InterPro"/>
</dbReference>
<dbReference type="GO" id="GO:0016020">
    <property type="term" value="C:membrane"/>
    <property type="evidence" value="ECO:0007669"/>
    <property type="project" value="InterPro"/>
</dbReference>
<dbReference type="InterPro" id="IPR036890">
    <property type="entry name" value="HATPase_C_sf"/>
</dbReference>
<dbReference type="InterPro" id="IPR005467">
    <property type="entry name" value="His_kinase_dom"/>
</dbReference>
<evidence type="ECO:0000256" key="7">
    <source>
        <dbReference type="ARBA" id="ARBA00022490"/>
    </source>
</evidence>
<dbReference type="CDD" id="cd16917">
    <property type="entry name" value="HATPase_UhpB-NarQ-NarX-like"/>
    <property type="match status" value="1"/>
</dbReference>
<dbReference type="Pfam" id="PF07730">
    <property type="entry name" value="HisKA_3"/>
    <property type="match status" value="1"/>
</dbReference>
<keyword evidence="8" id="KW-0808">Transferase</keyword>
<dbReference type="GO" id="GO:0005524">
    <property type="term" value="F:ATP binding"/>
    <property type="evidence" value="ECO:0007669"/>
    <property type="project" value="UniProtKB-KW"/>
</dbReference>
<keyword evidence="10" id="KW-0547">Nucleotide-binding</keyword>
<dbReference type="EMBL" id="LT840184">
    <property type="protein sequence ID" value="SMF92082.1"/>
    <property type="molecule type" value="Genomic_DNA"/>
</dbReference>
<keyword evidence="18" id="KW-1133">Transmembrane helix</keyword>
<keyword evidence="18" id="KW-0812">Transmembrane</keyword>
<keyword evidence="21" id="KW-1185">Reference proteome</keyword>
<evidence type="ECO:0000313" key="21">
    <source>
        <dbReference type="Proteomes" id="UP000192940"/>
    </source>
</evidence>
<evidence type="ECO:0000256" key="15">
    <source>
        <dbReference type="ARBA" id="ARBA00023014"/>
    </source>
</evidence>